<sequence>MSGLSNFGEFISNGTADKSSRAYNEVARQYNAAVDDMFASLHAENGTLKPQKQKNGEPPKPEYRKQDYERVAFTSKAEERKFIFEMKKMGVEVTPAGQKLNGQYLVEIPAEIDRYKFDTMTDGIKFAPQNVTLKEEQTDLLHALYSDDSIRKQLSPDAGAALQEAITLNEVTSFERREELEKALSSQTVQDSLNADQQLILTDILHTVHLNGKEQSDYNEQKKNEASGQKVQASDFVKTYNAMGYGNAETQKEMQQENATPEMTNRGTYTDQLAYMYLRNLDELGGVVAGVMNVGKTMEQWGGGEEKRDTQSMLNQRLDRNGEALSHSLPQSRRKTAVVLGNDTVVMNGRVVTDEKLRKQILSRHEKRQKTVHDAATRTNIRTKKQAVQKKNAEAMQMSQYKQEYHTDFKEQYTFGAAKNIVDNINTEMVALSMSSFVELNQYQIDTLTALSTNPAVKLTKEQKDLIAKLSINRGAATYKDRIDLGNLIGSIKKDIQRSGGALPEDVKNKLEAMAESVKLSEIEQGMFSTASKHLEAINKDFGKRFSATNPMKLKDLHQINSEFLKRAEKAGFQFIKVNGKFDHQMLEGLTAAQMKALGISESSRKLIGEINKKGAFQATKNKEASLTSLSGNTMSTSLPAMAASGLLKLNDDMESQQTIGELQTIKRGVQRTQKYTKNLVTTVRNAHKKGKAKQQIKKTQREKVGKLRSSHKPPSAKAQKKKVEPKKTGKVSKVRNKAYSGKQKVQQMNQSFKSWKSGVKNKLDWKKKLANTKLGKAFTAVTKAVSAFAAKVVLIGAAAIFGISCQLAVAIVAISVIQSFANLPYKLIDNVLAPDTYEDTVAFRLYEYLGDEQDEWIASLRNFDELYNNRADLKYGINYENMSTYVGNMDNLEVDSGYFYINPFHGAVSSSDNAEYLTKVDGYDGRTIVEVSANTNSFNVRTEGNSTSASFINGKNDASIRGDYSTDNTAGGFDDYTNASLAGYSAIESGHTCNIKDIISMTDTLYQFTLDDFDDASMTSILGRSPSQINFDNFCAKVKSVFKWAGDAISAWWNGTEQPESFKDALNLSGTVSFKTIQNYATTLFECSHQQEVQLKVEYYPVADYLTGKNAGNKFVLKGGTDKTQDLTQKQASEVKLCVSPVTSSFKVAITSNGKVEPFVEKGSNKYFLNENNGFDITVSTEDNMTSDDMRNLCLWSNMDGDEVTYKKIKQHIDNVRDACWTTDDGKKSGVRLGNQTGLYTETYINKSNSWFDSVDAAEKDIVTSMIVYREHFNLPADEYTIYWNGNTPYQFTRDYAKKVSTTPTAGQLRKKVVKDGFHEETRDCYFAGTKATWYSGADRELCGTRDSNGYFKITELGNNYDINNAISPDRVNYNWSNETAEKNKANTAKHTQAYVYVPLLPEFSNYTLEQWYSIMNGRTISEIQDVFTSNGMSVYGFVSGKFLTNNGYDFYNYPPNPLGDYASSNFQTALEMYLGQLGLQAGSDEYNKLKGCQWIKVPAKKSGVEITDYKYQYRYKDGTVDIYQDYRETLNRSCQGHEYSYCGGHICVHSQGVVFSATNEQMAMTGIYSTKSSETRADDFVLKDNGYGAIKGKYDRSKFDYSTALTYSQSGGCESPLEDPQGSVTGMEGVNLIISGTEWAEGTDGIDASSISSRAHMLRDIFDVDCGIKKGRYLFPIKSGKPTTKAFLQQYEGWTEDNMVLALHRMAMDWNDCYGFDVPLELNMTKSWKDRSNNENINPLTALSDTDVKNIMDALKTKYGASFTQERQDTVEYALRWVGRGHYSEMHTGHGFLSTADKGRSVSVSVAGETKTVQYSASCTAGNSEDFARFIYFKAGKVNRTGSSLSNEVSTKYGWQVMTSRDSLLPADLLRHGMTKGYGWVQESVLNAAEEGDGWSGSFISAMNRFKDESYVIYLGELDEDIKLQCGRTLQAGVPLCIDLTTYNGKGNIYLHGESNHNALTTKAGKTYTWLMNIDRPADQGKVYKAKISFH</sequence>
<evidence type="ECO:0000256" key="1">
    <source>
        <dbReference type="SAM" id="MobiDB-lite"/>
    </source>
</evidence>
<evidence type="ECO:0000313" key="2">
    <source>
        <dbReference type="EMBL" id="RGS44400.1"/>
    </source>
</evidence>
<feature type="compositionally biased region" description="Basic and acidic residues" evidence="1">
    <location>
        <begin position="54"/>
        <end position="66"/>
    </location>
</feature>
<feature type="region of interest" description="Disordered" evidence="1">
    <location>
        <begin position="686"/>
        <end position="741"/>
    </location>
</feature>
<organism evidence="2 3">
    <name type="scientific">Coprococcus eutactus</name>
    <dbReference type="NCBI Taxonomy" id="33043"/>
    <lineage>
        <taxon>Bacteria</taxon>
        <taxon>Bacillati</taxon>
        <taxon>Bacillota</taxon>
        <taxon>Clostridia</taxon>
        <taxon>Lachnospirales</taxon>
        <taxon>Lachnospiraceae</taxon>
        <taxon>Coprococcus</taxon>
    </lineage>
</organism>
<proteinExistence type="predicted"/>
<accession>A0A412IWF0</accession>
<dbReference type="Proteomes" id="UP000283295">
    <property type="component" value="Unassembled WGS sequence"/>
</dbReference>
<protein>
    <submittedName>
        <fullName evidence="2">Uncharacterized protein</fullName>
    </submittedName>
</protein>
<feature type="compositionally biased region" description="Basic residues" evidence="1">
    <location>
        <begin position="686"/>
        <end position="699"/>
    </location>
</feature>
<reference evidence="2 3" key="1">
    <citation type="submission" date="2018-08" db="EMBL/GenBank/DDBJ databases">
        <title>A genome reference for cultivated species of the human gut microbiota.</title>
        <authorList>
            <person name="Zou Y."/>
            <person name="Xue W."/>
            <person name="Luo G."/>
        </authorList>
    </citation>
    <scope>NUCLEOTIDE SEQUENCE [LARGE SCALE GENOMIC DNA]</scope>
    <source>
        <strain evidence="2 3">AF22-21</strain>
    </source>
</reference>
<feature type="region of interest" description="Disordered" evidence="1">
    <location>
        <begin position="43"/>
        <end position="66"/>
    </location>
</feature>
<dbReference type="EMBL" id="QRVK01000001">
    <property type="protein sequence ID" value="RGS44400.1"/>
    <property type="molecule type" value="Genomic_DNA"/>
</dbReference>
<name>A0A412IWF0_9FIRM</name>
<evidence type="ECO:0000313" key="3">
    <source>
        <dbReference type="Proteomes" id="UP000283295"/>
    </source>
</evidence>
<comment type="caution">
    <text evidence="2">The sequence shown here is derived from an EMBL/GenBank/DDBJ whole genome shotgun (WGS) entry which is preliminary data.</text>
</comment>
<gene>
    <name evidence="2" type="ORF">DWX94_01005</name>
</gene>